<dbReference type="PROSITE" id="PS51257">
    <property type="entry name" value="PROKAR_LIPOPROTEIN"/>
    <property type="match status" value="1"/>
</dbReference>
<reference evidence="2 3" key="1">
    <citation type="submission" date="2020-08" db="EMBL/GenBank/DDBJ databases">
        <title>Lysobacter sp. II4 sp. nov., isolated from soil.</title>
        <authorList>
            <person name="Woo C.Y."/>
            <person name="Kim J."/>
        </authorList>
    </citation>
    <scope>NUCLEOTIDE SEQUENCE [LARGE SCALE GENOMIC DNA]</scope>
    <source>
        <strain evidence="2 3">II4</strain>
    </source>
</reference>
<proteinExistence type="predicted"/>
<evidence type="ECO:0000313" key="3">
    <source>
        <dbReference type="Proteomes" id="UP000516018"/>
    </source>
</evidence>
<gene>
    <name evidence="2" type="ORF">H8B22_08775</name>
</gene>
<dbReference type="RefSeq" id="WP_187711070.1">
    <property type="nucleotide sequence ID" value="NZ_CP060820.1"/>
</dbReference>
<feature type="region of interest" description="Disordered" evidence="1">
    <location>
        <begin position="19"/>
        <end position="72"/>
    </location>
</feature>
<dbReference type="Proteomes" id="UP000516018">
    <property type="component" value="Chromosome"/>
</dbReference>
<feature type="compositionally biased region" description="Low complexity" evidence="1">
    <location>
        <begin position="59"/>
        <end position="72"/>
    </location>
</feature>
<evidence type="ECO:0000256" key="1">
    <source>
        <dbReference type="SAM" id="MobiDB-lite"/>
    </source>
</evidence>
<dbReference type="KEGG" id="lsx:H8B22_08775"/>
<keyword evidence="3" id="KW-1185">Reference proteome</keyword>
<accession>A0A7H0FUA8</accession>
<feature type="compositionally biased region" description="Basic and acidic residues" evidence="1">
    <location>
        <begin position="47"/>
        <end position="58"/>
    </location>
</feature>
<protein>
    <recommendedName>
        <fullName evidence="4">Lipoprotein</fullName>
    </recommendedName>
</protein>
<organism evidence="2 3">
    <name type="scientific">Agrilutibacter terrestris</name>
    <dbReference type="NCBI Taxonomy" id="2865112"/>
    <lineage>
        <taxon>Bacteria</taxon>
        <taxon>Pseudomonadati</taxon>
        <taxon>Pseudomonadota</taxon>
        <taxon>Gammaproteobacteria</taxon>
        <taxon>Lysobacterales</taxon>
        <taxon>Lysobacteraceae</taxon>
        <taxon>Agrilutibacter</taxon>
    </lineage>
</organism>
<sequence>MVRLLLCCALLALAACSRPQPPEKERPVDPQAQAHTELRDAIQAPIDKARQVDADVQKAQDAQDAALEAAGG</sequence>
<evidence type="ECO:0000313" key="2">
    <source>
        <dbReference type="EMBL" id="QNP39624.1"/>
    </source>
</evidence>
<dbReference type="AlphaFoldDB" id="A0A7H0FUA8"/>
<evidence type="ECO:0008006" key="4">
    <source>
        <dbReference type="Google" id="ProtNLM"/>
    </source>
</evidence>
<name>A0A7H0FUA8_9GAMM</name>
<dbReference type="EMBL" id="CP060820">
    <property type="protein sequence ID" value="QNP39624.1"/>
    <property type="molecule type" value="Genomic_DNA"/>
</dbReference>